<dbReference type="OrthoDB" id="5240629at2"/>
<dbReference type="GO" id="GO:1904680">
    <property type="term" value="F:peptide transmembrane transporter activity"/>
    <property type="evidence" value="ECO:0007669"/>
    <property type="project" value="TreeGrafter"/>
</dbReference>
<dbReference type="Gene3D" id="3.40.190.10">
    <property type="entry name" value="Periplasmic binding protein-like II"/>
    <property type="match status" value="1"/>
</dbReference>
<comment type="caution">
    <text evidence="5">The sequence shown here is derived from an EMBL/GenBank/DDBJ whole genome shotgun (WGS) entry which is preliminary data.</text>
</comment>
<dbReference type="SUPFAM" id="SSF53850">
    <property type="entry name" value="Periplasmic binding protein-like II"/>
    <property type="match status" value="1"/>
</dbReference>
<dbReference type="RefSeq" id="WP_131984331.1">
    <property type="nucleotide sequence ID" value="NZ_SMKL01000035.1"/>
</dbReference>
<name>A0A4R4RK57_9ACTN</name>
<proteinExistence type="inferred from homology"/>
<evidence type="ECO:0000313" key="6">
    <source>
        <dbReference type="Proteomes" id="UP000295621"/>
    </source>
</evidence>
<dbReference type="EMBL" id="SMKL01000035">
    <property type="protein sequence ID" value="TDC50001.1"/>
    <property type="molecule type" value="Genomic_DNA"/>
</dbReference>
<evidence type="ECO:0000256" key="1">
    <source>
        <dbReference type="ARBA" id="ARBA00005695"/>
    </source>
</evidence>
<evidence type="ECO:0000313" key="5">
    <source>
        <dbReference type="EMBL" id="TDC50001.1"/>
    </source>
</evidence>
<dbReference type="InterPro" id="IPR030678">
    <property type="entry name" value="Peptide/Ni-bd"/>
</dbReference>
<dbReference type="Gene3D" id="3.10.105.10">
    <property type="entry name" value="Dipeptide-binding Protein, Domain 3"/>
    <property type="match status" value="1"/>
</dbReference>
<dbReference type="PANTHER" id="PTHR30290:SF9">
    <property type="entry name" value="OLIGOPEPTIDE-BINDING PROTEIN APPA"/>
    <property type="match status" value="1"/>
</dbReference>
<keyword evidence="3" id="KW-0732">Signal</keyword>
<dbReference type="CDD" id="cd08512">
    <property type="entry name" value="PBP2_NikA_DppA_OppA_like_7"/>
    <property type="match status" value="1"/>
</dbReference>
<reference evidence="5 6" key="1">
    <citation type="submission" date="2019-02" db="EMBL/GenBank/DDBJ databases">
        <title>Draft genome sequences of novel Actinobacteria.</title>
        <authorList>
            <person name="Sahin N."/>
            <person name="Ay H."/>
            <person name="Saygin H."/>
        </authorList>
    </citation>
    <scope>NUCLEOTIDE SEQUENCE [LARGE SCALE GENOMIC DNA]</scope>
    <source>
        <strain evidence="5 6">KC603</strain>
    </source>
</reference>
<gene>
    <name evidence="5" type="ORF">E1212_16385</name>
</gene>
<comment type="similarity">
    <text evidence="1">Belongs to the bacterial solute-binding protein 5 family.</text>
</comment>
<dbReference type="PIRSF" id="PIRSF002741">
    <property type="entry name" value="MppA"/>
    <property type="match status" value="1"/>
</dbReference>
<evidence type="ECO:0000259" key="4">
    <source>
        <dbReference type="Pfam" id="PF00496"/>
    </source>
</evidence>
<dbReference type="PROSITE" id="PS51257">
    <property type="entry name" value="PROKAR_LIPOPROTEIN"/>
    <property type="match status" value="1"/>
</dbReference>
<evidence type="ECO:0000256" key="3">
    <source>
        <dbReference type="ARBA" id="ARBA00022729"/>
    </source>
</evidence>
<dbReference type="Proteomes" id="UP000295621">
    <property type="component" value="Unassembled WGS sequence"/>
</dbReference>
<dbReference type="GO" id="GO:0042597">
    <property type="term" value="C:periplasmic space"/>
    <property type="evidence" value="ECO:0007669"/>
    <property type="project" value="UniProtKB-ARBA"/>
</dbReference>
<dbReference type="GO" id="GO:0043190">
    <property type="term" value="C:ATP-binding cassette (ABC) transporter complex"/>
    <property type="evidence" value="ECO:0007669"/>
    <property type="project" value="InterPro"/>
</dbReference>
<dbReference type="InterPro" id="IPR039424">
    <property type="entry name" value="SBP_5"/>
</dbReference>
<dbReference type="AlphaFoldDB" id="A0A4R4RK57"/>
<keyword evidence="2" id="KW-0813">Transport</keyword>
<dbReference type="GO" id="GO:0015833">
    <property type="term" value="P:peptide transport"/>
    <property type="evidence" value="ECO:0007669"/>
    <property type="project" value="TreeGrafter"/>
</dbReference>
<protein>
    <submittedName>
        <fullName evidence="5">ABC transporter substrate-binding protein</fullName>
    </submittedName>
</protein>
<organism evidence="5 6">
    <name type="scientific">Jiangella ureilytica</name>
    <dbReference type="NCBI Taxonomy" id="2530374"/>
    <lineage>
        <taxon>Bacteria</taxon>
        <taxon>Bacillati</taxon>
        <taxon>Actinomycetota</taxon>
        <taxon>Actinomycetes</taxon>
        <taxon>Jiangellales</taxon>
        <taxon>Jiangellaceae</taxon>
        <taxon>Jiangella</taxon>
    </lineage>
</organism>
<dbReference type="Pfam" id="PF00496">
    <property type="entry name" value="SBP_bac_5"/>
    <property type="match status" value="1"/>
</dbReference>
<accession>A0A4R4RK57</accession>
<evidence type="ECO:0000256" key="2">
    <source>
        <dbReference type="ARBA" id="ARBA00022448"/>
    </source>
</evidence>
<keyword evidence="6" id="KW-1185">Reference proteome</keyword>
<dbReference type="InterPro" id="IPR000914">
    <property type="entry name" value="SBP_5_dom"/>
</dbReference>
<feature type="domain" description="Solute-binding protein family 5" evidence="4">
    <location>
        <begin position="98"/>
        <end position="462"/>
    </location>
</feature>
<sequence>MAHRSRLLGAFVASGLFVAAACGSGPASDDGTGGGDGGSAAVDELVVAYSQDIDTLDPHQFKTDAGYGVVGNIYGTLLQESYTDGGDGVLSYAGESAPYLAESATWDETQTTLTFELKEGQQFAGGEPVTAEDVVWSLQRALSDVGYVQAIGQWLNITDAATDIVATSDTTVELHVTHYSPLIEQFLAFQIFAIIDKSAVEAQAAADDPWGAGWLAAEATASGPYVVESRVPGQSMTLAKNPEFTATDLGDAPERIVVQSMPDPQQAFLALQNGAVDVIFGMTPDTAEALEQSDGLELYDLEYSLVAYVGFNYQDPVLQDVRVRQALSYLMPYDALREDVMKGYAGAAYGAVPYPMRDSLDETGEQVAYPTDVERAQELLAEAGYEPGELSLTLSVPASDESLSQSAVFIQSALRDGGVEVEVNEMSDADYNENLGSMQMFLDSWYSWGQDSVYQMFFLLTTGVFTNYTNFSNPEVDELVRQAMATADPDERRALSQRAQQVIIDEAPWAFLFTRDYLVGTREGVTGVTHANDANLRFDQLRVTN</sequence>
<dbReference type="PANTHER" id="PTHR30290">
    <property type="entry name" value="PERIPLASMIC BINDING COMPONENT OF ABC TRANSPORTER"/>
    <property type="match status" value="1"/>
</dbReference>